<proteinExistence type="predicted"/>
<evidence type="ECO:0000313" key="2">
    <source>
        <dbReference type="EMBL" id="QJA79755.1"/>
    </source>
</evidence>
<dbReference type="AlphaFoldDB" id="A0A6M3KDX7"/>
<evidence type="ECO:0000313" key="1">
    <source>
        <dbReference type="EMBL" id="QJA59463.1"/>
    </source>
</evidence>
<reference evidence="2" key="1">
    <citation type="submission" date="2020-03" db="EMBL/GenBank/DDBJ databases">
        <title>The deep terrestrial virosphere.</title>
        <authorList>
            <person name="Holmfeldt K."/>
            <person name="Nilsson E."/>
            <person name="Simone D."/>
            <person name="Lopez-Fernandez M."/>
            <person name="Wu X."/>
            <person name="de Brujin I."/>
            <person name="Lundin D."/>
            <person name="Andersson A."/>
            <person name="Bertilsson S."/>
            <person name="Dopson M."/>
        </authorList>
    </citation>
    <scope>NUCLEOTIDE SEQUENCE</scope>
    <source>
        <strain evidence="2">MM415A00834</strain>
        <strain evidence="1">MM415B01291</strain>
    </source>
</reference>
<gene>
    <name evidence="2" type="ORF">MM415A00834_0013</name>
    <name evidence="1" type="ORF">MM415B01291_0013</name>
</gene>
<dbReference type="EMBL" id="MT141370">
    <property type="protein sequence ID" value="QJA59463.1"/>
    <property type="molecule type" value="Genomic_DNA"/>
</dbReference>
<accession>A0A6M3KDX7</accession>
<protein>
    <submittedName>
        <fullName evidence="2">Uncharacterized protein</fullName>
    </submittedName>
</protein>
<dbReference type="EMBL" id="MT142393">
    <property type="protein sequence ID" value="QJA79755.1"/>
    <property type="molecule type" value="Genomic_DNA"/>
</dbReference>
<sequence>MKQDSSLLTIIDEILEEELEILEEVMKEEVQPLVQYQKNLETKIANAAITEMYKAEQEAM</sequence>
<name>A0A6M3KDX7_9ZZZZ</name>
<organism evidence="2">
    <name type="scientific">viral metagenome</name>
    <dbReference type="NCBI Taxonomy" id="1070528"/>
    <lineage>
        <taxon>unclassified sequences</taxon>
        <taxon>metagenomes</taxon>
        <taxon>organismal metagenomes</taxon>
    </lineage>
</organism>